<dbReference type="EMBL" id="LIDT01000009">
    <property type="protein sequence ID" value="OCR34932.1"/>
    <property type="molecule type" value="Genomic_DNA"/>
</dbReference>
<protein>
    <submittedName>
        <fullName evidence="2">Uncharacterized protein</fullName>
    </submittedName>
</protein>
<name>A0A2M9UYS8_BACFG</name>
<evidence type="ECO:0000313" key="3">
    <source>
        <dbReference type="EMBL" id="OCR34932.1"/>
    </source>
</evidence>
<reference evidence="3" key="1">
    <citation type="submission" date="2015-08" db="EMBL/GenBank/DDBJ databases">
        <authorList>
            <person name="Pierce J."/>
            <person name="Bernstein H."/>
        </authorList>
    </citation>
    <scope>NUCLEOTIDE SEQUENCE</scope>
    <source>
        <strain evidence="3">20793-3</strain>
    </source>
</reference>
<dbReference type="Proteomes" id="UP000093197">
    <property type="component" value="Unassembled WGS sequence"/>
</dbReference>
<keyword evidence="1" id="KW-0812">Transmembrane</keyword>
<dbReference type="EMBL" id="VWAQ01000004">
    <property type="protein sequence ID" value="KAA5208935.1"/>
    <property type="molecule type" value="Genomic_DNA"/>
</dbReference>
<reference evidence="3 4" key="2">
    <citation type="journal article" date="2016" name="PLoS ONE">
        <title>Genomic Diversity of Enterotoxigenic Strains of Bacteroides fragilis.</title>
        <authorList>
            <person name="Pierce J.V."/>
            <person name="Bernstein H.D."/>
        </authorList>
    </citation>
    <scope>NUCLEOTIDE SEQUENCE [LARGE SCALE GENOMIC DNA]</scope>
    <source>
        <strain evidence="3 4">20793-3</strain>
    </source>
</reference>
<evidence type="ECO:0000256" key="1">
    <source>
        <dbReference type="SAM" id="Phobius"/>
    </source>
</evidence>
<feature type="transmembrane region" description="Helical" evidence="1">
    <location>
        <begin position="17"/>
        <end position="38"/>
    </location>
</feature>
<feature type="transmembrane region" description="Helical" evidence="1">
    <location>
        <begin position="59"/>
        <end position="84"/>
    </location>
</feature>
<dbReference type="AlphaFoldDB" id="A0A2M9UYS8"/>
<evidence type="ECO:0000313" key="4">
    <source>
        <dbReference type="Proteomes" id="UP000093197"/>
    </source>
</evidence>
<accession>A0A2M9UYS8</accession>
<keyword evidence="1" id="KW-1133">Transmembrane helix</keyword>
<organism evidence="2 5">
    <name type="scientific">Bacteroides fragilis</name>
    <dbReference type="NCBI Taxonomy" id="817"/>
    <lineage>
        <taxon>Bacteria</taxon>
        <taxon>Pseudomonadati</taxon>
        <taxon>Bacteroidota</taxon>
        <taxon>Bacteroidia</taxon>
        <taxon>Bacteroidales</taxon>
        <taxon>Bacteroidaceae</taxon>
        <taxon>Bacteroides</taxon>
    </lineage>
</organism>
<dbReference type="Pfam" id="PF16872">
    <property type="entry name" value="putAbiC"/>
    <property type="match status" value="1"/>
</dbReference>
<evidence type="ECO:0000313" key="5">
    <source>
        <dbReference type="Proteomes" id="UP000429838"/>
    </source>
</evidence>
<reference evidence="2 5" key="3">
    <citation type="journal article" date="2019" name="Nat. Med.">
        <title>A library of human gut bacterial isolates paired with longitudinal multiomics data enables mechanistic microbiome research.</title>
        <authorList>
            <person name="Poyet M."/>
            <person name="Groussin M."/>
            <person name="Gibbons S.M."/>
            <person name="Avila-Pacheco J."/>
            <person name="Jiang X."/>
            <person name="Kearney S.M."/>
            <person name="Perrotta A.R."/>
            <person name="Berdy B."/>
            <person name="Zhao S."/>
            <person name="Lieberman T.D."/>
            <person name="Swanson P.K."/>
            <person name="Smith M."/>
            <person name="Roesemann S."/>
            <person name="Alexander J.E."/>
            <person name="Rich S.A."/>
            <person name="Livny J."/>
            <person name="Vlamakis H."/>
            <person name="Clish C."/>
            <person name="Bullock K."/>
            <person name="Deik A."/>
            <person name="Scott J."/>
            <person name="Pierce K.A."/>
            <person name="Xavier R.J."/>
            <person name="Alm E.J."/>
        </authorList>
    </citation>
    <scope>NUCLEOTIDE SEQUENCE [LARGE SCALE GENOMIC DNA]</scope>
    <source>
        <strain evidence="2 5">BIOML-A1</strain>
    </source>
</reference>
<dbReference type="InterPro" id="IPR031709">
    <property type="entry name" value="PutAbiC"/>
</dbReference>
<proteinExistence type="predicted"/>
<gene>
    <name evidence="3" type="ORF">AC094_07410</name>
    <name evidence="2" type="ORF">F2Z25_06050</name>
</gene>
<evidence type="ECO:0000313" key="2">
    <source>
        <dbReference type="EMBL" id="KAA5208935.1"/>
    </source>
</evidence>
<dbReference type="RefSeq" id="WP_032578803.1">
    <property type="nucleotide sequence ID" value="NZ_LIDT01000009.1"/>
</dbReference>
<comment type="caution">
    <text evidence="2">The sequence shown here is derived from an EMBL/GenBank/DDBJ whole genome shotgun (WGS) entry which is preliminary data.</text>
</comment>
<sequence>MQQNNSEKWNFLSNKKLFWGTIIVILFLFLLSAWLFFWNRERHFFNDNYVLDNALWGTLGDFVGGFIGSILAFIGVIVTCQIFIEQRQQTIDLNEEQKRITSNSQKSQINQSEIQRFNSLFFELIDLHRTQVDYLMKMPLVGFEAENSKETNFFDRFMEELHSNSNVNSSYARAFIVAKRKYLQLYLSNSTILAPYFRVLYRLFELIDKANIEEKEKVRYAKIARAQLSESELFILIYNSANLYGDNFIEYINKFRLLKHLPLLSLLEFKNIRNVIAEGDSLYQYSINMLFFSVWKRIYNITVGHEDRTNDFVQLYDERKRYKFELKMPKKHRTALYLTIDTSRPNRDPLLKCFRNFNESDFGKLLTNFLLEIYKYSNFSRYNKDENIEYHKKVFHDGSVTKIVCWILNTENKLLRVSHPSRDKFYGISED</sequence>
<keyword evidence="1" id="KW-0472">Membrane</keyword>
<dbReference type="Proteomes" id="UP000429838">
    <property type="component" value="Unassembled WGS sequence"/>
</dbReference>